<sequence>MASLIPKYAGSFSELCAHIVETSNADSVILLYETLKLKSRGQELPYSTLVVETRKELEQTFFGWELRFAREIRAAEIDPKLNRIMLAESLREERTMKDIRAALQLILVDPKLADACTYGRRGDCKKKGFSPTLLKRVTKATRELQTCLEKIGSNSAAEVKFTAVEKSLLAEDDYSSRKDFVIMTNSLSSYYLLEDNYSCNFSGAITSK</sequence>
<protein>
    <submittedName>
        <fullName evidence="1">p24</fullName>
    </submittedName>
</protein>
<reference evidence="1" key="1">
    <citation type="journal article" date="2011" name="Phytopathology">
        <title>Grapevine leafroll-associated virus 1 Occurs as Genetically Diverse Populations.</title>
        <authorList>
            <person name="Alabi O.J."/>
            <person name="Al Rwahnih M."/>
            <person name="Karthikeyan G."/>
            <person name="Poojari S."/>
            <person name="Fuchs M."/>
            <person name="Rowhani A."/>
            <person name="Naidu R.A."/>
        </authorList>
    </citation>
    <scope>NUCLEOTIDE SEQUENCE</scope>
    <source>
        <strain evidence="1">CA6</strain>
    </source>
</reference>
<name>G9DAB0_9CLOS</name>
<organism evidence="1">
    <name type="scientific">Grapevine leafroll-associated virus 1</name>
    <dbReference type="NCBI Taxonomy" id="47985"/>
    <lineage>
        <taxon>Viruses</taxon>
        <taxon>Riboviria</taxon>
        <taxon>Orthornavirae</taxon>
        <taxon>Kitrinoviricota</taxon>
        <taxon>Alsuviricetes</taxon>
        <taxon>Martellivirales</taxon>
        <taxon>Closteroviridae</taxon>
        <taxon>Ampelovirus</taxon>
        <taxon>Ampelovirus univitis</taxon>
    </lineage>
</organism>
<dbReference type="EMBL" id="JF811774">
    <property type="protein sequence ID" value="AET98942.1"/>
    <property type="molecule type" value="Genomic_RNA"/>
</dbReference>
<accession>G9DAB0</accession>
<evidence type="ECO:0000313" key="1">
    <source>
        <dbReference type="EMBL" id="AET98942.1"/>
    </source>
</evidence>
<proteinExistence type="predicted"/>
<feature type="non-terminal residue" evidence="1">
    <location>
        <position position="208"/>
    </location>
</feature>